<dbReference type="PANTHER" id="PTHR45629:SF7">
    <property type="entry name" value="DNA EXCISION REPAIR PROTEIN ERCC-6-RELATED"/>
    <property type="match status" value="1"/>
</dbReference>
<feature type="domain" description="Helicase C-terminal" evidence="5">
    <location>
        <begin position="996"/>
        <end position="1145"/>
    </location>
</feature>
<dbReference type="GO" id="GO:0016787">
    <property type="term" value="F:hydrolase activity"/>
    <property type="evidence" value="ECO:0007669"/>
    <property type="project" value="UniProtKB-KW"/>
</dbReference>
<dbReference type="InterPro" id="IPR027417">
    <property type="entry name" value="P-loop_NTPase"/>
</dbReference>
<organism evidence="6 7">
    <name type="scientific">Candidatus Kuenenbacteria bacterium HGW-Kuenenbacteria-1</name>
    <dbReference type="NCBI Taxonomy" id="2013812"/>
    <lineage>
        <taxon>Bacteria</taxon>
        <taxon>Candidatus Kueneniibacteriota</taxon>
    </lineage>
</organism>
<dbReference type="PROSITE" id="PS51194">
    <property type="entry name" value="HELICASE_CTER"/>
    <property type="match status" value="1"/>
</dbReference>
<feature type="domain" description="Helicase ATP-binding" evidence="4">
    <location>
        <begin position="703"/>
        <end position="864"/>
    </location>
</feature>
<evidence type="ECO:0000313" key="6">
    <source>
        <dbReference type="EMBL" id="PKL72698.1"/>
    </source>
</evidence>
<dbReference type="Pfam" id="PF00176">
    <property type="entry name" value="SNF2-rel_dom"/>
    <property type="match status" value="1"/>
</dbReference>
<dbReference type="InterPro" id="IPR050496">
    <property type="entry name" value="SNF2_RAD54_helicase_repair"/>
</dbReference>
<dbReference type="SMART" id="SM00487">
    <property type="entry name" value="DEXDc"/>
    <property type="match status" value="1"/>
</dbReference>
<dbReference type="InterPro" id="IPR001650">
    <property type="entry name" value="Helicase_C-like"/>
</dbReference>
<dbReference type="AlphaFoldDB" id="A0A2N1UP79"/>
<protein>
    <recommendedName>
        <fullName evidence="8">Serine/threonine protein kinase</fullName>
    </recommendedName>
</protein>
<name>A0A2N1UP79_9BACT</name>
<evidence type="ECO:0000259" key="4">
    <source>
        <dbReference type="PROSITE" id="PS51192"/>
    </source>
</evidence>
<keyword evidence="2" id="KW-0862">Zinc</keyword>
<dbReference type="EMBL" id="PGYQ01000001">
    <property type="protein sequence ID" value="PKL72698.1"/>
    <property type="molecule type" value="Genomic_DNA"/>
</dbReference>
<keyword evidence="1" id="KW-0378">Hydrolase</keyword>
<evidence type="ECO:0000256" key="2">
    <source>
        <dbReference type="PROSITE-ProRule" id="PRU00325"/>
    </source>
</evidence>
<dbReference type="Gene3D" id="3.40.50.300">
    <property type="entry name" value="P-loop containing nucleotide triphosphate hydrolases"/>
    <property type="match status" value="1"/>
</dbReference>
<dbReference type="InterPro" id="IPR014001">
    <property type="entry name" value="Helicase_ATP-bd"/>
</dbReference>
<dbReference type="PANTHER" id="PTHR45629">
    <property type="entry name" value="SNF2/RAD54 FAMILY MEMBER"/>
    <property type="match status" value="1"/>
</dbReference>
<keyword evidence="2" id="KW-0479">Metal-binding</keyword>
<accession>A0A2N1UP79</accession>
<gene>
    <name evidence="6" type="ORF">CVV26_00315</name>
</gene>
<dbReference type="InterPro" id="IPR000330">
    <property type="entry name" value="SNF2_N"/>
</dbReference>
<dbReference type="InterPro" id="IPR038718">
    <property type="entry name" value="SNF2-like_sf"/>
</dbReference>
<dbReference type="Pfam" id="PF00271">
    <property type="entry name" value="Helicase_C"/>
    <property type="match status" value="1"/>
</dbReference>
<dbReference type="Gene3D" id="3.40.50.10810">
    <property type="entry name" value="Tandem AAA-ATPase domain"/>
    <property type="match status" value="1"/>
</dbReference>
<keyword evidence="2" id="KW-0863">Zinc-finger</keyword>
<dbReference type="GO" id="GO:0005524">
    <property type="term" value="F:ATP binding"/>
    <property type="evidence" value="ECO:0007669"/>
    <property type="project" value="InterPro"/>
</dbReference>
<sequence length="1154" mass="137814">MIFLNKQTLKNNLKKIVGAVIYNRGVNYFNSKYVKKIEVLSNNFSENIKIIGDIKGSFKNFYKSNIFFDLEKNEFSRFSCSCPCYEECKHCVALGLEFIDVYFEFLDQKELQNFNGNISFLRDNLTRWINKDEKQKKKLGLIEQKARTFFDKKNQEKQTKFKEFLKKFPLLSNKQIQIKEKIKSSKFEIENYHIILDFNENKRIYAKIKKDRQISYYDSNIKPSEILKHKKKLTQPQIELVEFLKEEYLWKDNIDYEKFFILLRDSKIKIYREQEKNKLFFGDISEKLKVELFIKKEKNKYFDWIKKDFIFKLNKFDFSTERVIFFIGKENLIIINIISGNISFYKLSKKLIEIISQISTKEMYDYVIKEYKYPFEFKLTENEIIDLNSIIKDIKIYFDLKTTKQLADKNFKIKKFNKAEPYILVDYKEEKNFLKIKATIDYEFCKVNVSDTVCSYYQNQKIFFKRKINENFIDYFIKDKYIIKIDEENIFYTKANKKKELEFFQKFYGNYGFNKKVECERKNEKDIFKYFSKYWEDIKKIGYKIEFIGDKFELVEENFNADFNVNLDEENGLLAFDVNCYCAKGKINLDDLKNYIKNKKEYIKIADGQMLKISNYEELERFIMMLESFYRKEKDHFEGGLYHAPELKNIFTSSKYYNTKVEESFNKFIQEAQTGKPVKKIKILEQYKKILRDYQKEGIDWFYFLRKYHFGGILADDMGLGKTLQTLILIQLEKIKNKPSIVICPKTLLYNWESEVKKFVPKIKTIIFDGLPIEREQKIKNFKKYDLIITSYATLQKDLEKYKEEKIKFNYCILDEAQFIKNHSTKNAQMVKKIDADYRLALTGTPLENNVSEIWSIFDFLMPGFLGSYKLFVEKFQNPIMKRNNLQTLDNLRKKISCFMLRRTKKEVLKELPSKIEQITHCHLESSQSILYQEILVNVKSQIFEIVKEKGFAKSQIHILAGLTKLRQVCNHPVLLLKDKDYTKYESAKLNIFLELINEIVLAKRKVLVFSQFTKMLDILVEELKKNKINYSYLSGKTKNRQEIVKDFNESNKKQVFLISLKAGGTGLNLTSADNVIIFDPWWNPSVEIQAIDRTHRIGQKNSVNVYRLITNGTIEEKIVDLQKRKQFLSDSLIGESQDLFKKLTWEDVKGLFE</sequence>
<dbReference type="PROSITE" id="PS50966">
    <property type="entry name" value="ZF_SWIM"/>
    <property type="match status" value="1"/>
</dbReference>
<proteinExistence type="predicted"/>
<comment type="caution">
    <text evidence="6">The sequence shown here is derived from an EMBL/GenBank/DDBJ whole genome shotgun (WGS) entry which is preliminary data.</text>
</comment>
<dbReference type="PROSITE" id="PS51192">
    <property type="entry name" value="HELICASE_ATP_BIND_1"/>
    <property type="match status" value="1"/>
</dbReference>
<dbReference type="InterPro" id="IPR007527">
    <property type="entry name" value="Znf_SWIM"/>
</dbReference>
<evidence type="ECO:0000259" key="5">
    <source>
        <dbReference type="PROSITE" id="PS51194"/>
    </source>
</evidence>
<dbReference type="InterPro" id="IPR049730">
    <property type="entry name" value="SNF2/RAD54-like_C"/>
</dbReference>
<dbReference type="SMART" id="SM00490">
    <property type="entry name" value="HELICc"/>
    <property type="match status" value="1"/>
</dbReference>
<dbReference type="Proteomes" id="UP000233414">
    <property type="component" value="Unassembled WGS sequence"/>
</dbReference>
<dbReference type="CDD" id="cd18012">
    <property type="entry name" value="DEXQc_arch_SWI2_SNF2"/>
    <property type="match status" value="1"/>
</dbReference>
<dbReference type="CDD" id="cd18793">
    <property type="entry name" value="SF2_C_SNF"/>
    <property type="match status" value="1"/>
</dbReference>
<evidence type="ECO:0000256" key="1">
    <source>
        <dbReference type="ARBA" id="ARBA00022801"/>
    </source>
</evidence>
<feature type="domain" description="SWIM-type" evidence="3">
    <location>
        <begin position="62"/>
        <end position="99"/>
    </location>
</feature>
<evidence type="ECO:0000313" key="7">
    <source>
        <dbReference type="Proteomes" id="UP000233414"/>
    </source>
</evidence>
<evidence type="ECO:0008006" key="8">
    <source>
        <dbReference type="Google" id="ProtNLM"/>
    </source>
</evidence>
<dbReference type="SUPFAM" id="SSF52540">
    <property type="entry name" value="P-loop containing nucleoside triphosphate hydrolases"/>
    <property type="match status" value="2"/>
</dbReference>
<dbReference type="GO" id="GO:0008270">
    <property type="term" value="F:zinc ion binding"/>
    <property type="evidence" value="ECO:0007669"/>
    <property type="project" value="UniProtKB-KW"/>
</dbReference>
<reference evidence="6 7" key="1">
    <citation type="journal article" date="2017" name="ISME J.">
        <title>Potential for microbial H2 and metal transformations associated with novel bacteria and archaea in deep terrestrial subsurface sediments.</title>
        <authorList>
            <person name="Hernsdorf A.W."/>
            <person name="Amano Y."/>
            <person name="Miyakawa K."/>
            <person name="Ise K."/>
            <person name="Suzuki Y."/>
            <person name="Anantharaman K."/>
            <person name="Probst A."/>
            <person name="Burstein D."/>
            <person name="Thomas B.C."/>
            <person name="Banfield J.F."/>
        </authorList>
    </citation>
    <scope>NUCLEOTIDE SEQUENCE [LARGE SCALE GENOMIC DNA]</scope>
    <source>
        <strain evidence="6">HGW-Kuenenbacteria-1</strain>
    </source>
</reference>
<evidence type="ECO:0000259" key="3">
    <source>
        <dbReference type="PROSITE" id="PS50966"/>
    </source>
</evidence>